<evidence type="ECO:0000313" key="2">
    <source>
        <dbReference type="EMBL" id="NML61856.1"/>
    </source>
</evidence>
<keyword evidence="3" id="KW-1185">Reference proteome</keyword>
<reference evidence="2 3" key="1">
    <citation type="submission" date="2020-04" db="EMBL/GenBank/DDBJ databases">
        <title>Massilia sp. RP-1-19 isolated from soil.</title>
        <authorList>
            <person name="Dahal R.H."/>
        </authorList>
    </citation>
    <scope>NUCLEOTIDE SEQUENCE [LARGE SCALE GENOMIC DNA]</scope>
    <source>
        <strain evidence="2 3">RP-1-19</strain>
    </source>
</reference>
<feature type="transmembrane region" description="Helical" evidence="1">
    <location>
        <begin position="137"/>
        <end position="157"/>
    </location>
</feature>
<dbReference type="RefSeq" id="WP_169466219.1">
    <property type="nucleotide sequence ID" value="NZ_JABBGG010000006.1"/>
</dbReference>
<dbReference type="AlphaFoldDB" id="A0A848HJ16"/>
<feature type="transmembrane region" description="Helical" evidence="1">
    <location>
        <begin position="104"/>
        <end position="125"/>
    </location>
</feature>
<protein>
    <submittedName>
        <fullName evidence="2">Uncharacterized protein</fullName>
    </submittedName>
</protein>
<gene>
    <name evidence="2" type="ORF">HHL21_12370</name>
</gene>
<dbReference type="Proteomes" id="UP000583752">
    <property type="component" value="Unassembled WGS sequence"/>
</dbReference>
<evidence type="ECO:0000256" key="1">
    <source>
        <dbReference type="SAM" id="Phobius"/>
    </source>
</evidence>
<evidence type="ECO:0000313" key="3">
    <source>
        <dbReference type="Proteomes" id="UP000583752"/>
    </source>
</evidence>
<sequence length="185" mass="21222">MAKPNPAVHRIDLRVVELCALFNSMDPTPFHRRDLDKEAVEFLENWALEFSQSSHFLIVVHIEKLPAADPTNLIVAAFQYYFGYKSTLTKRNLRLLLREGRTSLFIGLGFLALCLLGADLLAGYASNTFLRMLKESLLIGGWVAMWRPMQLLLYDWWPIVRKLRIYRNLGNANVSVIQASGQREL</sequence>
<comment type="caution">
    <text evidence="2">The sequence shown here is derived from an EMBL/GenBank/DDBJ whole genome shotgun (WGS) entry which is preliminary data.</text>
</comment>
<dbReference type="EMBL" id="JABBGG010000006">
    <property type="protein sequence ID" value="NML61856.1"/>
    <property type="molecule type" value="Genomic_DNA"/>
</dbReference>
<proteinExistence type="predicted"/>
<keyword evidence="1" id="KW-0472">Membrane</keyword>
<name>A0A848HJ16_9BURK</name>
<accession>A0A848HJ16</accession>
<keyword evidence="1" id="KW-1133">Transmembrane helix</keyword>
<keyword evidence="1" id="KW-0812">Transmembrane</keyword>
<organism evidence="2 3">
    <name type="scientific">Massilia polaris</name>
    <dbReference type="NCBI Taxonomy" id="2728846"/>
    <lineage>
        <taxon>Bacteria</taxon>
        <taxon>Pseudomonadati</taxon>
        <taxon>Pseudomonadota</taxon>
        <taxon>Betaproteobacteria</taxon>
        <taxon>Burkholderiales</taxon>
        <taxon>Oxalobacteraceae</taxon>
        <taxon>Telluria group</taxon>
        <taxon>Massilia</taxon>
    </lineage>
</organism>